<reference evidence="1 2" key="1">
    <citation type="journal article" date="2011" name="Science">
        <title>The ecoresponsive genome of Daphnia pulex.</title>
        <authorList>
            <person name="Colbourne J.K."/>
            <person name="Pfrender M.E."/>
            <person name="Gilbert D."/>
            <person name="Thomas W.K."/>
            <person name="Tucker A."/>
            <person name="Oakley T.H."/>
            <person name="Tokishita S."/>
            <person name="Aerts A."/>
            <person name="Arnold G.J."/>
            <person name="Basu M.K."/>
            <person name="Bauer D.J."/>
            <person name="Caceres C.E."/>
            <person name="Carmel L."/>
            <person name="Casola C."/>
            <person name="Choi J.H."/>
            <person name="Detter J.C."/>
            <person name="Dong Q."/>
            <person name="Dusheyko S."/>
            <person name="Eads B.D."/>
            <person name="Frohlich T."/>
            <person name="Geiler-Samerotte K.A."/>
            <person name="Gerlach D."/>
            <person name="Hatcher P."/>
            <person name="Jogdeo S."/>
            <person name="Krijgsveld J."/>
            <person name="Kriventseva E.V."/>
            <person name="Kultz D."/>
            <person name="Laforsch C."/>
            <person name="Lindquist E."/>
            <person name="Lopez J."/>
            <person name="Manak J.R."/>
            <person name="Muller J."/>
            <person name="Pangilinan J."/>
            <person name="Patwardhan R.P."/>
            <person name="Pitluck S."/>
            <person name="Pritham E.J."/>
            <person name="Rechtsteiner A."/>
            <person name="Rho M."/>
            <person name="Rogozin I.B."/>
            <person name="Sakarya O."/>
            <person name="Salamov A."/>
            <person name="Schaack S."/>
            <person name="Shapiro H."/>
            <person name="Shiga Y."/>
            <person name="Skalitzky C."/>
            <person name="Smith Z."/>
            <person name="Souvorov A."/>
            <person name="Sung W."/>
            <person name="Tang Z."/>
            <person name="Tsuchiya D."/>
            <person name="Tu H."/>
            <person name="Vos H."/>
            <person name="Wang M."/>
            <person name="Wolf Y.I."/>
            <person name="Yamagata H."/>
            <person name="Yamada T."/>
            <person name="Ye Y."/>
            <person name="Shaw J.R."/>
            <person name="Andrews J."/>
            <person name="Crease T.J."/>
            <person name="Tang H."/>
            <person name="Lucas S.M."/>
            <person name="Robertson H.M."/>
            <person name="Bork P."/>
            <person name="Koonin E.V."/>
            <person name="Zdobnov E.M."/>
            <person name="Grigoriev I.V."/>
            <person name="Lynch M."/>
            <person name="Boore J.L."/>
        </authorList>
    </citation>
    <scope>NUCLEOTIDE SEQUENCE [LARGE SCALE GENOMIC DNA]</scope>
</reference>
<keyword evidence="2" id="KW-1185">Reference proteome</keyword>
<proteinExistence type="predicted"/>
<gene>
    <name evidence="1" type="ORF">DAPPUDRAFT_327806</name>
</gene>
<dbReference type="HOGENOM" id="CLU_1043031_0_0_1"/>
<evidence type="ECO:0000313" key="2">
    <source>
        <dbReference type="Proteomes" id="UP000000305"/>
    </source>
</evidence>
<dbReference type="InParanoid" id="E9HBV1"/>
<dbReference type="PhylomeDB" id="E9HBV1"/>
<protein>
    <submittedName>
        <fullName evidence="1">Uncharacterized protein</fullName>
    </submittedName>
</protein>
<accession>E9HBV1</accession>
<evidence type="ECO:0000313" key="1">
    <source>
        <dbReference type="EMBL" id="EFX70783.1"/>
    </source>
</evidence>
<dbReference type="EMBL" id="GL732617">
    <property type="protein sequence ID" value="EFX70783.1"/>
    <property type="molecule type" value="Genomic_DNA"/>
</dbReference>
<dbReference type="AlphaFoldDB" id="E9HBV1"/>
<organism evidence="1 2">
    <name type="scientific">Daphnia pulex</name>
    <name type="common">Water flea</name>
    <dbReference type="NCBI Taxonomy" id="6669"/>
    <lineage>
        <taxon>Eukaryota</taxon>
        <taxon>Metazoa</taxon>
        <taxon>Ecdysozoa</taxon>
        <taxon>Arthropoda</taxon>
        <taxon>Crustacea</taxon>
        <taxon>Branchiopoda</taxon>
        <taxon>Diplostraca</taxon>
        <taxon>Cladocera</taxon>
        <taxon>Anomopoda</taxon>
        <taxon>Daphniidae</taxon>
        <taxon>Daphnia</taxon>
    </lineage>
</organism>
<name>E9HBV1_DAPPU</name>
<sequence>MTTDIGANGIGSINGDRLYESMNHHALNSGHLEFPMMGWPYYVRNSTGDLAFNDLYTPKTANYATEEVAGISFVGLNYPTMKEVWVLNRESRASKLSGINWTSTSKFWLTHSAPYKHSVAAYSKADPNTSSHCAMIHVPPLPLYDKKYDYSAIACDVVVRGKFELDFTCPKDVQKQTASGALDEIWDDCVDAGACLFGGYGLKIFSQNRVQWTAGVGQYIKVDLLDKAENSTTTEGNVTTTTWTPAIFKVYGDKDHINLSTVSGSDS</sequence>
<dbReference type="Proteomes" id="UP000000305">
    <property type="component" value="Unassembled WGS sequence"/>
</dbReference>
<dbReference type="KEGG" id="dpx:DAPPUDRAFT_327806"/>